<organism evidence="1 2">
    <name type="scientific">Thermoflexus hugenholtzii JAD2</name>
    <dbReference type="NCBI Taxonomy" id="877466"/>
    <lineage>
        <taxon>Bacteria</taxon>
        <taxon>Bacillati</taxon>
        <taxon>Chloroflexota</taxon>
        <taxon>Thermoflexia</taxon>
        <taxon>Thermoflexales</taxon>
        <taxon>Thermoflexaceae</taxon>
        <taxon>Thermoflexus</taxon>
    </lineage>
</organism>
<dbReference type="EMBL" id="FYEK01000027">
    <property type="protein sequence ID" value="SNB65132.1"/>
    <property type="molecule type" value="Genomic_DNA"/>
</dbReference>
<proteinExistence type="predicted"/>
<dbReference type="AlphaFoldDB" id="A0A212QZF8"/>
<accession>A0A212QZF8</accession>
<dbReference type="InParanoid" id="A0A212QZF8"/>
<name>A0A212QZF8_9CHLR</name>
<evidence type="ECO:0000313" key="1">
    <source>
        <dbReference type="EMBL" id="SNB65132.1"/>
    </source>
</evidence>
<keyword evidence="2" id="KW-1185">Reference proteome</keyword>
<sequence length="522" mass="60730">MAWPGPMDWEHMEITEADLEALLNRFLEDPLPRTDEELARILIRQRLQEIEERRRAALAGTRPFRPRDRYEVGERLFFPHMGFAVGTVVGIREGHNPEIGPFKVIQVRFEEDGTVREFAAEYPLPHRLNDLDGWRGPDEKELRPEEIWDRWGPRIREQLRARLEASPDFVRVGDHWFPRALLVELHEGHLNLVEAVLDVHNGGPLSPEELLPHLELPADVPLPLRVFSLNAALYRDPRFDEVGPAGQFLWFLRRMEPLEVQETPPRLQGRPYGGDRARLDEALRRIAAEIDDELSDPEEIRPGLGEADEVIWVASYPHLRSGTAPLTRRTGQVFPLGRTHRIRFEFEDPVSGRRWPGWVVRERKYVFGLKEWYEAYQVQPGCLVAFRRSPEPGVIRVTLRGRSRRDWVRVVRAEEGQLAFEMLRRQIPGEFDDQSLIVVDDPAALEELWTRWRNRPARALAQQLLPSLARLTPQGTVHARTLYQAVNLLIRTPPEPLFEEMMSLPGCLYLGDGYWRWREEEA</sequence>
<evidence type="ECO:0000313" key="2">
    <source>
        <dbReference type="Proteomes" id="UP000197025"/>
    </source>
</evidence>
<protein>
    <submittedName>
        <fullName evidence="1">Uncharacterized protein</fullName>
    </submittedName>
</protein>
<reference evidence="2" key="1">
    <citation type="submission" date="2017-06" db="EMBL/GenBank/DDBJ databases">
        <authorList>
            <person name="Varghese N."/>
            <person name="Submissions S."/>
        </authorList>
    </citation>
    <scope>NUCLEOTIDE SEQUENCE [LARGE SCALE GENOMIC DNA]</scope>
    <source>
        <strain evidence="2">JAD2</strain>
    </source>
</reference>
<gene>
    <name evidence="1" type="ORF">SAMN02746019_00009310</name>
</gene>
<dbReference type="Proteomes" id="UP000197025">
    <property type="component" value="Unassembled WGS sequence"/>
</dbReference>